<sequence>MEDDGAEAFEASFFPTSDWVVRRLQQKHDPTVAERVLNIYLWGSRVYGCATPTSDWDCLVVTRYNTPHDLTLIASDKNKLLRGKQPAQPEAEAGEGLPTTTRSGKKSISEIEASLFPIYQDDYINATFIPIEEWTFLIREHRHMALEAVYAPAKFKLLEKQPVHIVLDPDILRRHDNAPNAHTTRHTHSHSSNKLLVPGGFTEYNYYRARKEIVHSFRYLLFAIQLVKTGRIDDYAAANHHLADILREKQENEEKQMRNSDQLASGAGDGEEAELELVERPDVAAGKRWRGARRNDENTEEAKRWAAVMARFKPVFEQLRQELKDLRDFARLYSRCETEKVLFTSLKDRRRDMTTSVTTATATFTTDDEGEQTGRVDESPLATVRFLKHFKGLAPDDEYSRAIEALEEDHHVVSCRHSTHPNLLLLTTDTYSIGSWADASDISLECKGLIVDTQRNFAVVAYPFGRLVDLPPFREATPQSSAREEAQRTLAGCWQRADEAPPVHVTECLDGLTADEPDMPSTNVTWKEEDLNRPFHQLFWNVWRQSNYQLPQDEEYCYTFQLLSCEHRHLVRPPYDDRGALFLIAARHLPTLHEEDPRTCAEKNGWVSVPRFDEFKSVDDVIASAEALDPFVRKGYVVVDTSDPAHTCPCTSAQTFATIGPLNLRADMDAQHMAELLRYNKAGEFVAYYPQWNAWDELRRTPDQRTFAAVSKKHGGTGHDFIFFKMRKEGIHVYASIRQFLALTDDSVITKLLFFWSKRPTTPPTISG</sequence>
<protein>
    <recommendedName>
        <fullName evidence="4">Polymerase nucleotidyl transferase domain-containing protein</fullName>
    </recommendedName>
</protein>
<evidence type="ECO:0000256" key="1">
    <source>
        <dbReference type="SAM" id="MobiDB-lite"/>
    </source>
</evidence>
<dbReference type="CDD" id="cd05403">
    <property type="entry name" value="NT_KNTase_like"/>
    <property type="match status" value="1"/>
</dbReference>
<gene>
    <name evidence="2" type="ORF">ACA1_046510</name>
</gene>
<name>L8HC14_ACACF</name>
<accession>L8HC14</accession>
<dbReference type="VEuPathDB" id="AmoebaDB:ACA1_046510"/>
<proteinExistence type="predicted"/>
<dbReference type="InterPro" id="IPR043519">
    <property type="entry name" value="NT_sf"/>
</dbReference>
<organism evidence="2 3">
    <name type="scientific">Acanthamoeba castellanii (strain ATCC 30010 / Neff)</name>
    <dbReference type="NCBI Taxonomy" id="1257118"/>
    <lineage>
        <taxon>Eukaryota</taxon>
        <taxon>Amoebozoa</taxon>
        <taxon>Discosea</taxon>
        <taxon>Longamoebia</taxon>
        <taxon>Centramoebida</taxon>
        <taxon>Acanthamoebidae</taxon>
        <taxon>Acanthamoeba</taxon>
    </lineage>
</organism>
<feature type="region of interest" description="Disordered" evidence="1">
    <location>
        <begin position="81"/>
        <end position="105"/>
    </location>
</feature>
<dbReference type="EMBL" id="KB007894">
    <property type="protein sequence ID" value="ELR21931.1"/>
    <property type="molecule type" value="Genomic_DNA"/>
</dbReference>
<dbReference type="AlphaFoldDB" id="L8HC14"/>
<feature type="region of interest" description="Disordered" evidence="1">
    <location>
        <begin position="251"/>
        <end position="277"/>
    </location>
</feature>
<dbReference type="Proteomes" id="UP000011083">
    <property type="component" value="Unassembled WGS sequence"/>
</dbReference>
<dbReference type="Gene3D" id="3.30.460.10">
    <property type="entry name" value="Beta Polymerase, domain 2"/>
    <property type="match status" value="1"/>
</dbReference>
<keyword evidence="3" id="KW-1185">Reference proteome</keyword>
<dbReference type="RefSeq" id="XP_004347763.1">
    <property type="nucleotide sequence ID" value="XM_004347713.1"/>
</dbReference>
<evidence type="ECO:0000313" key="2">
    <source>
        <dbReference type="EMBL" id="ELR21931.1"/>
    </source>
</evidence>
<dbReference type="SUPFAM" id="SSF81301">
    <property type="entry name" value="Nucleotidyltransferase"/>
    <property type="match status" value="1"/>
</dbReference>
<dbReference type="GeneID" id="14922849"/>
<evidence type="ECO:0000313" key="3">
    <source>
        <dbReference type="Proteomes" id="UP000011083"/>
    </source>
</evidence>
<evidence type="ECO:0008006" key="4">
    <source>
        <dbReference type="Google" id="ProtNLM"/>
    </source>
</evidence>
<dbReference type="KEGG" id="acan:ACA1_046510"/>
<reference evidence="2 3" key="1">
    <citation type="journal article" date="2013" name="Genome Biol.">
        <title>Genome of Acanthamoeba castellanii highlights extensive lateral gene transfer and early evolution of tyrosine kinase signaling.</title>
        <authorList>
            <person name="Clarke M."/>
            <person name="Lohan A.J."/>
            <person name="Liu B."/>
            <person name="Lagkouvardos I."/>
            <person name="Roy S."/>
            <person name="Zafar N."/>
            <person name="Bertelli C."/>
            <person name="Schilde C."/>
            <person name="Kianianmomeni A."/>
            <person name="Burglin T.R."/>
            <person name="Frech C."/>
            <person name="Turcotte B."/>
            <person name="Kopec K.O."/>
            <person name="Synnott J.M."/>
            <person name="Choo C."/>
            <person name="Paponov I."/>
            <person name="Finkler A."/>
            <person name="Soon Heng Tan C."/>
            <person name="Hutchins A.P."/>
            <person name="Weinmeier T."/>
            <person name="Rattei T."/>
            <person name="Chu J.S."/>
            <person name="Gimenez G."/>
            <person name="Irimia M."/>
            <person name="Rigden D.J."/>
            <person name="Fitzpatrick D.A."/>
            <person name="Lorenzo-Morales J."/>
            <person name="Bateman A."/>
            <person name="Chiu C.H."/>
            <person name="Tang P."/>
            <person name="Hegemann P."/>
            <person name="Fromm H."/>
            <person name="Raoult D."/>
            <person name="Greub G."/>
            <person name="Miranda-Saavedra D."/>
            <person name="Chen N."/>
            <person name="Nash P."/>
            <person name="Ginger M.L."/>
            <person name="Horn M."/>
            <person name="Schaap P."/>
            <person name="Caler L."/>
            <person name="Loftus B."/>
        </authorList>
    </citation>
    <scope>NUCLEOTIDE SEQUENCE [LARGE SCALE GENOMIC DNA]</scope>
    <source>
        <strain evidence="2 3">Neff</strain>
    </source>
</reference>